<proteinExistence type="predicted"/>
<evidence type="ECO:0000313" key="2">
    <source>
        <dbReference type="EMBL" id="KAF2685313.1"/>
    </source>
</evidence>
<organism evidence="2 3">
    <name type="scientific">Lentithecium fluviatile CBS 122367</name>
    <dbReference type="NCBI Taxonomy" id="1168545"/>
    <lineage>
        <taxon>Eukaryota</taxon>
        <taxon>Fungi</taxon>
        <taxon>Dikarya</taxon>
        <taxon>Ascomycota</taxon>
        <taxon>Pezizomycotina</taxon>
        <taxon>Dothideomycetes</taxon>
        <taxon>Pleosporomycetidae</taxon>
        <taxon>Pleosporales</taxon>
        <taxon>Massarineae</taxon>
        <taxon>Lentitheciaceae</taxon>
        <taxon>Lentithecium</taxon>
    </lineage>
</organism>
<protein>
    <submittedName>
        <fullName evidence="2">Uncharacterized protein</fullName>
    </submittedName>
</protein>
<dbReference type="AlphaFoldDB" id="A0A6G1J534"/>
<dbReference type="Proteomes" id="UP000799291">
    <property type="component" value="Unassembled WGS sequence"/>
</dbReference>
<evidence type="ECO:0000313" key="3">
    <source>
        <dbReference type="Proteomes" id="UP000799291"/>
    </source>
</evidence>
<gene>
    <name evidence="2" type="ORF">K458DRAFT_430861</name>
</gene>
<keyword evidence="1" id="KW-0732">Signal</keyword>
<feature type="chain" id="PRO_5026203742" evidence="1">
    <location>
        <begin position="19"/>
        <end position="182"/>
    </location>
</feature>
<sequence>MLFKAFVAFSLVLAPTSAVSLIQYLGPDCTGTKRICANIRPNLCCQCNWDGYINPFVSGRCQGCTSTDSQNLWRSEGKGFCESLAFTRNGGDCQGEQHRKLFGHSWLQNRKMSASEDAQCTGTVAPDLITRDDVTFFRIGEGVPLEDEMALEEWLTREVTVEEMPEHLLKYRTGFNATEAAD</sequence>
<accession>A0A6G1J534</accession>
<keyword evidence="3" id="KW-1185">Reference proteome</keyword>
<dbReference type="EMBL" id="MU005579">
    <property type="protein sequence ID" value="KAF2685313.1"/>
    <property type="molecule type" value="Genomic_DNA"/>
</dbReference>
<feature type="signal peptide" evidence="1">
    <location>
        <begin position="1"/>
        <end position="18"/>
    </location>
</feature>
<name>A0A6G1J534_9PLEO</name>
<reference evidence="2" key="1">
    <citation type="journal article" date="2020" name="Stud. Mycol.">
        <title>101 Dothideomycetes genomes: a test case for predicting lifestyles and emergence of pathogens.</title>
        <authorList>
            <person name="Haridas S."/>
            <person name="Albert R."/>
            <person name="Binder M."/>
            <person name="Bloem J."/>
            <person name="Labutti K."/>
            <person name="Salamov A."/>
            <person name="Andreopoulos B."/>
            <person name="Baker S."/>
            <person name="Barry K."/>
            <person name="Bills G."/>
            <person name="Bluhm B."/>
            <person name="Cannon C."/>
            <person name="Castanera R."/>
            <person name="Culley D."/>
            <person name="Daum C."/>
            <person name="Ezra D."/>
            <person name="Gonzalez J."/>
            <person name="Henrissat B."/>
            <person name="Kuo A."/>
            <person name="Liang C."/>
            <person name="Lipzen A."/>
            <person name="Lutzoni F."/>
            <person name="Magnuson J."/>
            <person name="Mondo S."/>
            <person name="Nolan M."/>
            <person name="Ohm R."/>
            <person name="Pangilinan J."/>
            <person name="Park H.-J."/>
            <person name="Ramirez L."/>
            <person name="Alfaro M."/>
            <person name="Sun H."/>
            <person name="Tritt A."/>
            <person name="Yoshinaga Y."/>
            <person name="Zwiers L.-H."/>
            <person name="Turgeon B."/>
            <person name="Goodwin S."/>
            <person name="Spatafora J."/>
            <person name="Crous P."/>
            <person name="Grigoriev I."/>
        </authorList>
    </citation>
    <scope>NUCLEOTIDE SEQUENCE</scope>
    <source>
        <strain evidence="2">CBS 122367</strain>
    </source>
</reference>
<evidence type="ECO:0000256" key="1">
    <source>
        <dbReference type="SAM" id="SignalP"/>
    </source>
</evidence>